<gene>
    <name evidence="1" type="ORF">TBRA_LOCUS14557</name>
</gene>
<evidence type="ECO:0000313" key="1">
    <source>
        <dbReference type="EMBL" id="CAB0042969.1"/>
    </source>
</evidence>
<protein>
    <submittedName>
        <fullName evidence="1">Uncharacterized protein</fullName>
    </submittedName>
</protein>
<reference evidence="1 2" key="1">
    <citation type="submission" date="2020-02" db="EMBL/GenBank/DDBJ databases">
        <authorList>
            <person name="Ferguson B K."/>
        </authorList>
    </citation>
    <scope>NUCLEOTIDE SEQUENCE [LARGE SCALE GENOMIC DNA]</scope>
</reference>
<organism evidence="1 2">
    <name type="scientific">Trichogramma brassicae</name>
    <dbReference type="NCBI Taxonomy" id="86971"/>
    <lineage>
        <taxon>Eukaryota</taxon>
        <taxon>Metazoa</taxon>
        <taxon>Ecdysozoa</taxon>
        <taxon>Arthropoda</taxon>
        <taxon>Hexapoda</taxon>
        <taxon>Insecta</taxon>
        <taxon>Pterygota</taxon>
        <taxon>Neoptera</taxon>
        <taxon>Endopterygota</taxon>
        <taxon>Hymenoptera</taxon>
        <taxon>Apocrita</taxon>
        <taxon>Proctotrupomorpha</taxon>
        <taxon>Chalcidoidea</taxon>
        <taxon>Trichogrammatidae</taxon>
        <taxon>Trichogramma</taxon>
    </lineage>
</organism>
<name>A0A6H5J468_9HYME</name>
<proteinExistence type="predicted"/>
<sequence length="94" mass="11130">MYYNIPKARQDRYTRTHMHSYTVGSGIYAIRTRHPSCTFKKKTKKKKKAHIPSARTVFSKSTSRTYECRAASSFLASYSQCARGWRGLQRWRRF</sequence>
<dbReference type="Proteomes" id="UP000479190">
    <property type="component" value="Unassembled WGS sequence"/>
</dbReference>
<evidence type="ECO:0000313" key="2">
    <source>
        <dbReference type="Proteomes" id="UP000479190"/>
    </source>
</evidence>
<keyword evidence="2" id="KW-1185">Reference proteome</keyword>
<dbReference type="AlphaFoldDB" id="A0A6H5J468"/>
<dbReference type="EMBL" id="CADCXV010001250">
    <property type="protein sequence ID" value="CAB0042969.1"/>
    <property type="molecule type" value="Genomic_DNA"/>
</dbReference>
<accession>A0A6H5J468</accession>